<organism evidence="1">
    <name type="scientific">marine sediment metagenome</name>
    <dbReference type="NCBI Taxonomy" id="412755"/>
    <lineage>
        <taxon>unclassified sequences</taxon>
        <taxon>metagenomes</taxon>
        <taxon>ecological metagenomes</taxon>
    </lineage>
</organism>
<comment type="caution">
    <text evidence="1">The sequence shown here is derived from an EMBL/GenBank/DDBJ whole genome shotgun (WGS) entry which is preliminary data.</text>
</comment>
<gene>
    <name evidence="1" type="ORF">S12H4_01069</name>
</gene>
<sequence length="71" mass="7901">ARKISKYEGTFDSSAFRAIRHGEQGDIDASYELKVLDDADLVSRLFGFKEADFKPEMIDAAIEAAKSVMNN</sequence>
<accession>X1RYZ4</accession>
<dbReference type="AlphaFoldDB" id="X1RYZ4"/>
<reference evidence="1" key="1">
    <citation type="journal article" date="2014" name="Front. Microbiol.">
        <title>High frequency of phylogenetically diverse reductive dehalogenase-homologous genes in deep subseafloor sedimentary metagenomes.</title>
        <authorList>
            <person name="Kawai M."/>
            <person name="Futagami T."/>
            <person name="Toyoda A."/>
            <person name="Takaki Y."/>
            <person name="Nishi S."/>
            <person name="Hori S."/>
            <person name="Arai W."/>
            <person name="Tsubouchi T."/>
            <person name="Morono Y."/>
            <person name="Uchiyama I."/>
            <person name="Ito T."/>
            <person name="Fujiyama A."/>
            <person name="Inagaki F."/>
            <person name="Takami H."/>
        </authorList>
    </citation>
    <scope>NUCLEOTIDE SEQUENCE</scope>
    <source>
        <strain evidence="1">Expedition CK06-06</strain>
    </source>
</reference>
<dbReference type="EMBL" id="BARW01000189">
    <property type="protein sequence ID" value="GAI60749.1"/>
    <property type="molecule type" value="Genomic_DNA"/>
</dbReference>
<protein>
    <submittedName>
        <fullName evidence="1">Uncharacterized protein</fullName>
    </submittedName>
</protein>
<feature type="non-terminal residue" evidence="1">
    <location>
        <position position="1"/>
    </location>
</feature>
<proteinExistence type="predicted"/>
<name>X1RYZ4_9ZZZZ</name>
<evidence type="ECO:0000313" key="1">
    <source>
        <dbReference type="EMBL" id="GAI60749.1"/>
    </source>
</evidence>